<dbReference type="InterPro" id="IPR004468">
    <property type="entry name" value="CTP_synthase"/>
</dbReference>
<evidence type="ECO:0000259" key="11">
    <source>
        <dbReference type="Pfam" id="PF00117"/>
    </source>
</evidence>
<dbReference type="Proteomes" id="UP001064896">
    <property type="component" value="Chromosome"/>
</dbReference>
<gene>
    <name evidence="12" type="ORF">PSm6_41260</name>
</gene>
<keyword evidence="6" id="KW-0067">ATP-binding</keyword>
<protein>
    <recommendedName>
        <fullName evidence="3">CTP synthase (glutamine hydrolyzing)</fullName>
        <ecNumber evidence="3">6.3.4.2</ecNumber>
    </recommendedName>
</protein>
<keyword evidence="4" id="KW-0436">Ligase</keyword>
<feature type="domain" description="Glutamine amidotransferase" evidence="11">
    <location>
        <begin position="72"/>
        <end position="142"/>
    </location>
</feature>
<dbReference type="Pfam" id="PF00117">
    <property type="entry name" value="GATase"/>
    <property type="match status" value="1"/>
</dbReference>
<evidence type="ECO:0000256" key="7">
    <source>
        <dbReference type="ARBA" id="ARBA00022962"/>
    </source>
</evidence>
<comment type="pathway">
    <text evidence="1">Pyrimidine metabolism; CTP biosynthesis via de novo pathway; CTP from UDP: step 2/2.</text>
</comment>
<evidence type="ECO:0000256" key="8">
    <source>
        <dbReference type="ARBA" id="ARBA00022975"/>
    </source>
</evidence>
<feature type="compositionally biased region" description="Polar residues" evidence="10">
    <location>
        <begin position="1"/>
        <end position="22"/>
    </location>
</feature>
<keyword evidence="5" id="KW-0547">Nucleotide-binding</keyword>
<keyword evidence="8" id="KW-0665">Pyrimidine biosynthesis</keyword>
<evidence type="ECO:0000256" key="5">
    <source>
        <dbReference type="ARBA" id="ARBA00022741"/>
    </source>
</evidence>
<evidence type="ECO:0000256" key="3">
    <source>
        <dbReference type="ARBA" id="ARBA00012291"/>
    </source>
</evidence>
<evidence type="ECO:0000256" key="4">
    <source>
        <dbReference type="ARBA" id="ARBA00022598"/>
    </source>
</evidence>
<reference evidence="12" key="1">
    <citation type="submission" date="2020-05" db="EMBL/GenBank/DDBJ databases">
        <title>Complete genome sequence of Pseudomonas sp. Sm006.</title>
        <authorList>
            <person name="Takeuchi K."/>
            <person name="Someya N."/>
        </authorList>
    </citation>
    <scope>NUCLEOTIDE SEQUENCE</scope>
    <source>
        <strain evidence="12">Sm006</strain>
    </source>
</reference>
<dbReference type="EC" id="6.3.4.2" evidence="3"/>
<keyword evidence="7" id="KW-0315">Glutamine amidotransferase</keyword>
<evidence type="ECO:0000256" key="9">
    <source>
        <dbReference type="ARBA" id="ARBA00047781"/>
    </source>
</evidence>
<dbReference type="PANTHER" id="PTHR11550:SF0">
    <property type="entry name" value="CTP SYNTHASE-RELATED"/>
    <property type="match status" value="1"/>
</dbReference>
<name>A0ABM7LDP9_9PSED</name>
<comment type="similarity">
    <text evidence="2">Belongs to the CTP synthase family.</text>
</comment>
<evidence type="ECO:0000313" key="13">
    <source>
        <dbReference type="Proteomes" id="UP001064896"/>
    </source>
</evidence>
<sequence length="259" mass="27225">MSARTQLYSPSATAHIASQTRNGHGFHPPRATRLRIALIGDRNPEITAHQAIPEALSLAASALDIGLAPTWLATDALDTATLAGFDGLWCVPGSPYRDTEAALRAIGHARLEGVPFLGTCGGFQHALLEYARNVLGWADAEHGESAPEAARQVIAPLSCSLVEAIDSVRLEPGSRIARAYGAELAFEGYHCRYGLNPQFAAALLGGPLKASARDASGEVRAVELEGHPFFVATLFQPERAALAGRLPALVAAFVAACAQ</sequence>
<dbReference type="EMBL" id="AP023081">
    <property type="protein sequence ID" value="BCD87719.1"/>
    <property type="molecule type" value="Genomic_DNA"/>
</dbReference>
<evidence type="ECO:0000256" key="6">
    <source>
        <dbReference type="ARBA" id="ARBA00022840"/>
    </source>
</evidence>
<dbReference type="NCBIfam" id="NF004836">
    <property type="entry name" value="PRK06186.1"/>
    <property type="match status" value="1"/>
</dbReference>
<comment type="catalytic activity">
    <reaction evidence="9">
        <text>UTP + L-glutamine + ATP + H2O = CTP + L-glutamate + ADP + phosphate + 2 H(+)</text>
        <dbReference type="Rhea" id="RHEA:26426"/>
        <dbReference type="ChEBI" id="CHEBI:15377"/>
        <dbReference type="ChEBI" id="CHEBI:15378"/>
        <dbReference type="ChEBI" id="CHEBI:29985"/>
        <dbReference type="ChEBI" id="CHEBI:30616"/>
        <dbReference type="ChEBI" id="CHEBI:37563"/>
        <dbReference type="ChEBI" id="CHEBI:43474"/>
        <dbReference type="ChEBI" id="CHEBI:46398"/>
        <dbReference type="ChEBI" id="CHEBI:58359"/>
        <dbReference type="ChEBI" id="CHEBI:456216"/>
        <dbReference type="EC" id="6.3.4.2"/>
    </reaction>
</comment>
<proteinExistence type="inferred from homology"/>
<evidence type="ECO:0000256" key="2">
    <source>
        <dbReference type="ARBA" id="ARBA00007533"/>
    </source>
</evidence>
<evidence type="ECO:0000256" key="10">
    <source>
        <dbReference type="SAM" id="MobiDB-lite"/>
    </source>
</evidence>
<accession>A0ABM7LDP9</accession>
<evidence type="ECO:0000256" key="1">
    <source>
        <dbReference type="ARBA" id="ARBA00005171"/>
    </source>
</evidence>
<dbReference type="InterPro" id="IPR029062">
    <property type="entry name" value="Class_I_gatase-like"/>
</dbReference>
<dbReference type="PROSITE" id="PS51273">
    <property type="entry name" value="GATASE_TYPE_1"/>
    <property type="match status" value="1"/>
</dbReference>
<evidence type="ECO:0000313" key="12">
    <source>
        <dbReference type="EMBL" id="BCD87719.1"/>
    </source>
</evidence>
<dbReference type="InterPro" id="IPR017926">
    <property type="entry name" value="GATASE"/>
</dbReference>
<organism evidence="12 13">
    <name type="scientific">Pseudomonas solani</name>
    <dbReference type="NCBI Taxonomy" id="2731552"/>
    <lineage>
        <taxon>Bacteria</taxon>
        <taxon>Pseudomonadati</taxon>
        <taxon>Pseudomonadota</taxon>
        <taxon>Gammaproteobacteria</taxon>
        <taxon>Pseudomonadales</taxon>
        <taxon>Pseudomonadaceae</taxon>
        <taxon>Pseudomonas</taxon>
    </lineage>
</organism>
<keyword evidence="13" id="KW-1185">Reference proteome</keyword>
<dbReference type="Gene3D" id="3.40.50.880">
    <property type="match status" value="1"/>
</dbReference>
<dbReference type="PANTHER" id="PTHR11550">
    <property type="entry name" value="CTP SYNTHASE"/>
    <property type="match status" value="1"/>
</dbReference>
<dbReference type="SUPFAM" id="SSF52317">
    <property type="entry name" value="Class I glutamine amidotransferase-like"/>
    <property type="match status" value="1"/>
</dbReference>
<feature type="region of interest" description="Disordered" evidence="10">
    <location>
        <begin position="1"/>
        <end position="28"/>
    </location>
</feature>